<protein>
    <submittedName>
        <fullName evidence="1">(apollo) hypothetical protein</fullName>
    </submittedName>
</protein>
<dbReference type="AlphaFoldDB" id="A0A8S3YES2"/>
<organism evidence="1 2">
    <name type="scientific">Parnassius apollo</name>
    <name type="common">Apollo butterfly</name>
    <name type="synonym">Papilio apollo</name>
    <dbReference type="NCBI Taxonomy" id="110799"/>
    <lineage>
        <taxon>Eukaryota</taxon>
        <taxon>Metazoa</taxon>
        <taxon>Ecdysozoa</taxon>
        <taxon>Arthropoda</taxon>
        <taxon>Hexapoda</taxon>
        <taxon>Insecta</taxon>
        <taxon>Pterygota</taxon>
        <taxon>Neoptera</taxon>
        <taxon>Endopterygota</taxon>
        <taxon>Lepidoptera</taxon>
        <taxon>Glossata</taxon>
        <taxon>Ditrysia</taxon>
        <taxon>Papilionoidea</taxon>
        <taxon>Papilionidae</taxon>
        <taxon>Parnassiinae</taxon>
        <taxon>Parnassini</taxon>
        <taxon>Parnassius</taxon>
        <taxon>Parnassius</taxon>
    </lineage>
</organism>
<gene>
    <name evidence="1" type="ORF">PAPOLLO_LOCUS27019</name>
</gene>
<evidence type="ECO:0000313" key="2">
    <source>
        <dbReference type="Proteomes" id="UP000691718"/>
    </source>
</evidence>
<comment type="caution">
    <text evidence="1">The sequence shown here is derived from an EMBL/GenBank/DDBJ whole genome shotgun (WGS) entry which is preliminary data.</text>
</comment>
<dbReference type="Proteomes" id="UP000691718">
    <property type="component" value="Unassembled WGS sequence"/>
</dbReference>
<reference evidence="1" key="1">
    <citation type="submission" date="2021-04" db="EMBL/GenBank/DDBJ databases">
        <authorList>
            <person name="Tunstrom K."/>
        </authorList>
    </citation>
    <scope>NUCLEOTIDE SEQUENCE</scope>
</reference>
<dbReference type="EMBL" id="CAJQZP010001617">
    <property type="protein sequence ID" value="CAG5057085.1"/>
    <property type="molecule type" value="Genomic_DNA"/>
</dbReference>
<proteinExistence type="predicted"/>
<sequence length="392" mass="43389">MAPSQGEPLPLPASAEEVKDIDSFYMVISKLTSCISTAVNEGKRVTAANTRLISQAAEEIRTATRSLLSIKSVASSSTPTSNSELKDEILACVREEIASVKKLVSANKPSYAQAAAATHGAPAPAGPTALRNSAPATKPAIIVSPTVEVNTRQEAVELFKKNINYRNANYAPARIQPVSNNKLRVEFDTETQRNDTLTRLEGKTGIKAEPVRKLRPMVILKGISKDVPADDLAKIIRQQNEEINEIISDDGEGLKLRFKRDNKNNNLYNVVLLVDPKVYRKMLTMGRISIDYQCVHVASFSPFLQCHRCLQFGHKKLRCTADQSFCSHCASTEHDVSNCSNKDKTDSDAKLPTHNTRFNTKLDTKHTANSNTCQRLRAMREKINNRVDYGYT</sequence>
<accession>A0A8S3YES2</accession>
<name>A0A8S3YES2_PARAO</name>
<dbReference type="OrthoDB" id="10022108at2759"/>
<keyword evidence="2" id="KW-1185">Reference proteome</keyword>
<evidence type="ECO:0000313" key="1">
    <source>
        <dbReference type="EMBL" id="CAG5057085.1"/>
    </source>
</evidence>